<sequence length="78" mass="9243">MTELNLVKRVCKDYNLSYRELAEITGAKESTLKKSASTGEIGEILRKALEWYIAYKEKENEFKEFDQFKRFIKEISNK</sequence>
<organism evidence="1">
    <name type="scientific">uncultured Sulfurovum sp</name>
    <dbReference type="NCBI Taxonomy" id="269237"/>
    <lineage>
        <taxon>Bacteria</taxon>
        <taxon>Pseudomonadati</taxon>
        <taxon>Campylobacterota</taxon>
        <taxon>Epsilonproteobacteria</taxon>
        <taxon>Campylobacterales</taxon>
        <taxon>Sulfurovaceae</taxon>
        <taxon>Sulfurovum</taxon>
        <taxon>environmental samples</taxon>
    </lineage>
</organism>
<reference evidence="1" key="1">
    <citation type="submission" date="2020-01" db="EMBL/GenBank/DDBJ databases">
        <authorList>
            <person name="Meier V. D."/>
            <person name="Meier V D."/>
        </authorList>
    </citation>
    <scope>NUCLEOTIDE SEQUENCE</scope>
    <source>
        <strain evidence="1">HLG_WM_MAG_02</strain>
    </source>
</reference>
<evidence type="ECO:0000313" key="1">
    <source>
        <dbReference type="EMBL" id="CAA6806526.1"/>
    </source>
</evidence>
<dbReference type="AlphaFoldDB" id="A0A6S6SGG0"/>
<dbReference type="EMBL" id="CACVAZ010000033">
    <property type="protein sequence ID" value="CAA6806526.1"/>
    <property type="molecule type" value="Genomic_DNA"/>
</dbReference>
<gene>
    <name evidence="1" type="ORF">HELGO_WM12434</name>
</gene>
<protein>
    <recommendedName>
        <fullName evidence="2">Transcriptional regulator</fullName>
    </recommendedName>
</protein>
<evidence type="ECO:0008006" key="2">
    <source>
        <dbReference type="Google" id="ProtNLM"/>
    </source>
</evidence>
<proteinExistence type="predicted"/>
<accession>A0A6S6SGG0</accession>
<name>A0A6S6SGG0_9BACT</name>